<name>A0A267ESS9_9PLAT</name>
<protein>
    <submittedName>
        <fullName evidence="2">Uncharacterized protein</fullName>
    </submittedName>
</protein>
<reference evidence="2 3" key="1">
    <citation type="submission" date="2017-06" db="EMBL/GenBank/DDBJ databases">
        <title>A platform for efficient transgenesis in Macrostomum lignano, a flatworm model organism for stem cell research.</title>
        <authorList>
            <person name="Berezikov E."/>
        </authorList>
    </citation>
    <scope>NUCLEOTIDE SEQUENCE [LARGE SCALE GENOMIC DNA]</scope>
    <source>
        <strain evidence="2">DV1</strain>
        <tissue evidence="2">Whole organism</tissue>
    </source>
</reference>
<keyword evidence="3" id="KW-1185">Reference proteome</keyword>
<feature type="region of interest" description="Disordered" evidence="1">
    <location>
        <begin position="141"/>
        <end position="219"/>
    </location>
</feature>
<feature type="compositionally biased region" description="Basic residues" evidence="1">
    <location>
        <begin position="205"/>
        <end position="219"/>
    </location>
</feature>
<evidence type="ECO:0000256" key="1">
    <source>
        <dbReference type="SAM" id="MobiDB-lite"/>
    </source>
</evidence>
<evidence type="ECO:0000313" key="2">
    <source>
        <dbReference type="EMBL" id="PAA64615.1"/>
    </source>
</evidence>
<dbReference type="EMBL" id="NIVC01001735">
    <property type="protein sequence ID" value="PAA64615.1"/>
    <property type="molecule type" value="Genomic_DNA"/>
</dbReference>
<comment type="caution">
    <text evidence="2">The sequence shown here is derived from an EMBL/GenBank/DDBJ whole genome shotgun (WGS) entry which is preliminary data.</text>
</comment>
<gene>
    <name evidence="2" type="ORF">BOX15_Mlig032245g1</name>
</gene>
<organism evidence="2 3">
    <name type="scientific">Macrostomum lignano</name>
    <dbReference type="NCBI Taxonomy" id="282301"/>
    <lineage>
        <taxon>Eukaryota</taxon>
        <taxon>Metazoa</taxon>
        <taxon>Spiralia</taxon>
        <taxon>Lophotrochozoa</taxon>
        <taxon>Platyhelminthes</taxon>
        <taxon>Rhabditophora</taxon>
        <taxon>Macrostomorpha</taxon>
        <taxon>Macrostomida</taxon>
        <taxon>Macrostomidae</taxon>
        <taxon>Macrostomum</taxon>
    </lineage>
</organism>
<accession>A0A267ESS9</accession>
<sequence length="370" mass="41861">MAQQKTMAVVDRHKLLSRDFSHESSIESCELNETKNANNYANQGHITKRYLVYMELPKVKIGDYHKSSCVVGSILRFHFLMKISENEDVPLTLLPIKAYKVPVVNVAVIHRPFIEDEDARGPIPKSPDVKSPLIRYGQDEAGGEAQQENLEEDFRKGSAAAAKEAEREEELQRQKQEEEERRHQEELQRQQADASPDSGAEDTKRRRRDSSRQRHGDKKRKKYFVYCELPKVAVGDYRISSVTSSELIHCHFLLKIANDEANGQPVLKPIKKYRRPRVNFAVIHRALIVDDEAAGPIPRSPGAKSPMLRLGQDDDEDDDEGDVGGILHTFMGFKYGEAPMSKYALVSQWSLVADKAGRMAPELVLSKVNG</sequence>
<dbReference type="AlphaFoldDB" id="A0A267ESS9"/>
<evidence type="ECO:0000313" key="3">
    <source>
        <dbReference type="Proteomes" id="UP000215902"/>
    </source>
</evidence>
<feature type="compositionally biased region" description="Basic and acidic residues" evidence="1">
    <location>
        <begin position="163"/>
        <end position="188"/>
    </location>
</feature>
<dbReference type="Proteomes" id="UP000215902">
    <property type="component" value="Unassembled WGS sequence"/>
</dbReference>
<feature type="region of interest" description="Disordered" evidence="1">
    <location>
        <begin position="298"/>
        <end position="321"/>
    </location>
</feature>
<proteinExistence type="predicted"/>